<organism evidence="1 2">
    <name type="scientific">Ferviditalea candida</name>
    <dbReference type="NCBI Taxonomy" id="3108399"/>
    <lineage>
        <taxon>Bacteria</taxon>
        <taxon>Bacillati</taxon>
        <taxon>Bacillota</taxon>
        <taxon>Bacilli</taxon>
        <taxon>Bacillales</taxon>
        <taxon>Paenibacillaceae</taxon>
        <taxon>Ferviditalea</taxon>
    </lineage>
</organism>
<dbReference type="Proteomes" id="UP001310386">
    <property type="component" value="Unassembled WGS sequence"/>
</dbReference>
<name>A0ABU5ZGP3_9BACL</name>
<sequence>MNEDFIQIKSLAGELKLSHKNKDFGLTVSTKELVYHKPHINYYIMLEDIISIIPFDIKRFKTVSFVSEKASNNEIASAITRTGTHHYKLYVKNAVMHNLSGKVDMGAMEFVIPLYGKLLDMITEYGNMDRI</sequence>
<protein>
    <submittedName>
        <fullName evidence="1">Uncharacterized protein</fullName>
    </submittedName>
</protein>
<dbReference type="RefSeq" id="WP_371753797.1">
    <property type="nucleotide sequence ID" value="NZ_JAYJLD010000009.1"/>
</dbReference>
<gene>
    <name evidence="1" type="ORF">VF724_08385</name>
</gene>
<accession>A0ABU5ZGP3</accession>
<comment type="caution">
    <text evidence="1">The sequence shown here is derived from an EMBL/GenBank/DDBJ whole genome shotgun (WGS) entry which is preliminary data.</text>
</comment>
<reference evidence="1" key="1">
    <citation type="submission" date="2023-12" db="EMBL/GenBank/DDBJ databases">
        <title>Fervidustalea candida gen. nov., sp. nov., a novel member of the family Paenibacillaceae isolated from a geothermal area.</title>
        <authorList>
            <person name="Li W.-J."/>
            <person name="Jiao J.-Y."/>
            <person name="Chen Y."/>
        </authorList>
    </citation>
    <scope>NUCLEOTIDE SEQUENCE</scope>
    <source>
        <strain evidence="1">SYSU GA230002</strain>
    </source>
</reference>
<evidence type="ECO:0000313" key="1">
    <source>
        <dbReference type="EMBL" id="MEB3101678.1"/>
    </source>
</evidence>
<proteinExistence type="predicted"/>
<dbReference type="EMBL" id="JAYJLD010000009">
    <property type="protein sequence ID" value="MEB3101678.1"/>
    <property type="molecule type" value="Genomic_DNA"/>
</dbReference>
<keyword evidence="2" id="KW-1185">Reference proteome</keyword>
<evidence type="ECO:0000313" key="2">
    <source>
        <dbReference type="Proteomes" id="UP001310386"/>
    </source>
</evidence>